<comment type="caution">
    <text evidence="1">The sequence shown here is derived from an EMBL/GenBank/DDBJ whole genome shotgun (WGS) entry which is preliminary data.</text>
</comment>
<dbReference type="AlphaFoldDB" id="A0A1J5RFY4"/>
<organism evidence="1">
    <name type="scientific">mine drainage metagenome</name>
    <dbReference type="NCBI Taxonomy" id="410659"/>
    <lineage>
        <taxon>unclassified sequences</taxon>
        <taxon>metagenomes</taxon>
        <taxon>ecological metagenomes</taxon>
    </lineage>
</organism>
<protein>
    <submittedName>
        <fullName evidence="1">Uncharacterized protein</fullName>
    </submittedName>
</protein>
<reference evidence="1" key="1">
    <citation type="submission" date="2016-10" db="EMBL/GenBank/DDBJ databases">
        <title>Sequence of Gallionella enrichment culture.</title>
        <authorList>
            <person name="Poehlein A."/>
            <person name="Muehling M."/>
            <person name="Daniel R."/>
        </authorList>
    </citation>
    <scope>NUCLEOTIDE SEQUENCE</scope>
</reference>
<sequence>MTTTDDEFYPKPRTAFGPDGVICWPRLQGEHAAEMLDELTDWVRWLTKRFTLDHRTVPACWDKHGPVIEELSALYTAWQTAYATSAHGDEPLAWMNHFAAARIRLTDWVARTGCRPGEHRK</sequence>
<gene>
    <name evidence="1" type="ORF">GALL_233470</name>
</gene>
<dbReference type="EMBL" id="MLJW01000181">
    <property type="protein sequence ID" value="OIQ94689.1"/>
    <property type="molecule type" value="Genomic_DNA"/>
</dbReference>
<evidence type="ECO:0000313" key="1">
    <source>
        <dbReference type="EMBL" id="OIQ94689.1"/>
    </source>
</evidence>
<proteinExistence type="predicted"/>
<accession>A0A1J5RFY4</accession>
<name>A0A1J5RFY4_9ZZZZ</name>